<sequence length="257" mass="30074">MQGFLKQINRILRHRQRYCSTITFLLMLLYFYEFRYGHAPALLFFDDAITSHIITYGSIVVLMAAYSFHKIRYFMALLLMSMAWSGIRNALFHITNGSYTQGLLFIVFSLLLLFLTHDILNKKSSSIHGTLGKISASANSILLGSSSVICIMFLKYDFKLMEIFFFCATLLIFIYHFTQREWLKSTYQLILFSKITLTSYFLFIGYYGITTYGVDYSAISHLFIGFYSTGTIFFELFFRAKQQTTRPEKRHIQDKLY</sequence>
<dbReference type="AlphaFoldDB" id="A0A1T4YA88"/>
<dbReference type="EMBL" id="FUYC01000053">
    <property type="protein sequence ID" value="SKA98699.1"/>
    <property type="molecule type" value="Genomic_DNA"/>
</dbReference>
<evidence type="ECO:0000313" key="2">
    <source>
        <dbReference type="EMBL" id="SKA98699.1"/>
    </source>
</evidence>
<evidence type="ECO:0000256" key="1">
    <source>
        <dbReference type="SAM" id="Phobius"/>
    </source>
</evidence>
<feature type="transmembrane region" description="Helical" evidence="1">
    <location>
        <begin position="48"/>
        <end position="66"/>
    </location>
</feature>
<feature type="transmembrane region" description="Helical" evidence="1">
    <location>
        <begin position="98"/>
        <end position="115"/>
    </location>
</feature>
<protein>
    <submittedName>
        <fullName evidence="2">Uncharacterized protein</fullName>
    </submittedName>
</protein>
<organism evidence="2 3">
    <name type="scientific">Paucidesulfovibrio gracilis DSM 16080</name>
    <dbReference type="NCBI Taxonomy" id="1121449"/>
    <lineage>
        <taxon>Bacteria</taxon>
        <taxon>Pseudomonadati</taxon>
        <taxon>Thermodesulfobacteriota</taxon>
        <taxon>Desulfovibrionia</taxon>
        <taxon>Desulfovibrionales</taxon>
        <taxon>Desulfovibrionaceae</taxon>
        <taxon>Paucidesulfovibrio</taxon>
    </lineage>
</organism>
<evidence type="ECO:0000313" key="3">
    <source>
        <dbReference type="Proteomes" id="UP000190027"/>
    </source>
</evidence>
<keyword evidence="1" id="KW-0472">Membrane</keyword>
<feature type="transmembrane region" description="Helical" evidence="1">
    <location>
        <begin position="136"/>
        <end position="154"/>
    </location>
</feature>
<reference evidence="2 3" key="1">
    <citation type="submission" date="2017-02" db="EMBL/GenBank/DDBJ databases">
        <authorList>
            <person name="Peterson S.W."/>
        </authorList>
    </citation>
    <scope>NUCLEOTIDE SEQUENCE [LARGE SCALE GENOMIC DNA]</scope>
    <source>
        <strain evidence="2 3">DSM 16080</strain>
    </source>
</reference>
<feature type="transmembrane region" description="Helical" evidence="1">
    <location>
        <begin position="189"/>
        <end position="209"/>
    </location>
</feature>
<feature type="transmembrane region" description="Helical" evidence="1">
    <location>
        <begin position="160"/>
        <end position="177"/>
    </location>
</feature>
<gene>
    <name evidence="2" type="ORF">SAMN02745704_02943</name>
</gene>
<keyword evidence="3" id="KW-1185">Reference proteome</keyword>
<keyword evidence="1" id="KW-1133">Transmembrane helix</keyword>
<feature type="transmembrane region" description="Helical" evidence="1">
    <location>
        <begin position="221"/>
        <end position="240"/>
    </location>
</feature>
<feature type="transmembrane region" description="Helical" evidence="1">
    <location>
        <begin position="73"/>
        <end position="92"/>
    </location>
</feature>
<keyword evidence="1" id="KW-0812">Transmembrane</keyword>
<name>A0A1T4YA88_9BACT</name>
<dbReference type="Proteomes" id="UP000190027">
    <property type="component" value="Unassembled WGS sequence"/>
</dbReference>
<feature type="transmembrane region" description="Helical" evidence="1">
    <location>
        <begin position="18"/>
        <end position="36"/>
    </location>
</feature>
<proteinExistence type="predicted"/>
<accession>A0A1T4YA88</accession>